<reference evidence="2 3" key="1">
    <citation type="submission" date="2016-05" db="EMBL/GenBank/DDBJ databases">
        <title>Comparative analysis of secretome profiles of manganese(II)-oxidizing ascomycete fungi.</title>
        <authorList>
            <consortium name="DOE Joint Genome Institute"/>
            <person name="Zeiner C.A."/>
            <person name="Purvine S.O."/>
            <person name="Zink E.M."/>
            <person name="Wu S."/>
            <person name="Pasa-Tolic L."/>
            <person name="Chaput D.L."/>
            <person name="Haridas S."/>
            <person name="Grigoriev I.V."/>
            <person name="Santelli C.M."/>
            <person name="Hansel C.M."/>
        </authorList>
    </citation>
    <scope>NUCLEOTIDE SEQUENCE [LARGE SCALE GENOMIC DNA]</scope>
    <source>
        <strain evidence="2 3">AP3s5-JAC2a</strain>
    </source>
</reference>
<gene>
    <name evidence="2" type="ORF">CC84DRAFT_1168706</name>
</gene>
<organism evidence="2 3">
    <name type="scientific">Paraphaeosphaeria sporulosa</name>
    <dbReference type="NCBI Taxonomy" id="1460663"/>
    <lineage>
        <taxon>Eukaryota</taxon>
        <taxon>Fungi</taxon>
        <taxon>Dikarya</taxon>
        <taxon>Ascomycota</taxon>
        <taxon>Pezizomycotina</taxon>
        <taxon>Dothideomycetes</taxon>
        <taxon>Pleosporomycetidae</taxon>
        <taxon>Pleosporales</taxon>
        <taxon>Massarineae</taxon>
        <taxon>Didymosphaeriaceae</taxon>
        <taxon>Paraphaeosphaeria</taxon>
    </lineage>
</organism>
<feature type="compositionally biased region" description="Basic and acidic residues" evidence="1">
    <location>
        <begin position="135"/>
        <end position="154"/>
    </location>
</feature>
<evidence type="ECO:0000313" key="3">
    <source>
        <dbReference type="Proteomes" id="UP000077069"/>
    </source>
</evidence>
<name>A0A177C1G2_9PLEO</name>
<dbReference type="EMBL" id="KV441559">
    <property type="protein sequence ID" value="OAG00638.1"/>
    <property type="molecule type" value="Genomic_DNA"/>
</dbReference>
<dbReference type="InParanoid" id="A0A177C1G2"/>
<dbReference type="RefSeq" id="XP_018031003.1">
    <property type="nucleotide sequence ID" value="XM_018179463.1"/>
</dbReference>
<feature type="region of interest" description="Disordered" evidence="1">
    <location>
        <begin position="132"/>
        <end position="154"/>
    </location>
</feature>
<keyword evidence="3" id="KW-1185">Reference proteome</keyword>
<accession>A0A177C1G2</accession>
<protein>
    <submittedName>
        <fullName evidence="2">Uncharacterized protein</fullName>
    </submittedName>
</protein>
<dbReference type="Proteomes" id="UP000077069">
    <property type="component" value="Unassembled WGS sequence"/>
</dbReference>
<dbReference type="GeneID" id="28762949"/>
<sequence length="154" mass="17159">MSAYESNIPIAPHHKYTIISEAPIDSSEDFSTHPAGPSSPSLSFVNAQLLQLFLACNSRLTAMKERPKFVLLAPIKGVKNPRFAHLHAVRYDEVGCRFDEDNCLSLFLSELVEGERHTKVLYVEKTDVEVEVEEEEKKGDEGAGVGEVKDERAD</sequence>
<evidence type="ECO:0000256" key="1">
    <source>
        <dbReference type="SAM" id="MobiDB-lite"/>
    </source>
</evidence>
<evidence type="ECO:0000313" key="2">
    <source>
        <dbReference type="EMBL" id="OAG00638.1"/>
    </source>
</evidence>
<proteinExistence type="predicted"/>
<dbReference type="AlphaFoldDB" id="A0A177C1G2"/>
<dbReference type="OrthoDB" id="3795836at2759"/>